<evidence type="ECO:0000313" key="2">
    <source>
        <dbReference type="Proteomes" id="UP000824533"/>
    </source>
</evidence>
<keyword evidence="2" id="KW-1185">Reference proteome</keyword>
<accession>A0ACC1DHW6</accession>
<organism evidence="1 2">
    <name type="scientific">Dendrolimus kikuchii</name>
    <dbReference type="NCBI Taxonomy" id="765133"/>
    <lineage>
        <taxon>Eukaryota</taxon>
        <taxon>Metazoa</taxon>
        <taxon>Ecdysozoa</taxon>
        <taxon>Arthropoda</taxon>
        <taxon>Hexapoda</taxon>
        <taxon>Insecta</taxon>
        <taxon>Pterygota</taxon>
        <taxon>Neoptera</taxon>
        <taxon>Endopterygota</taxon>
        <taxon>Lepidoptera</taxon>
        <taxon>Glossata</taxon>
        <taxon>Ditrysia</taxon>
        <taxon>Bombycoidea</taxon>
        <taxon>Lasiocampidae</taxon>
        <taxon>Dendrolimus</taxon>
    </lineage>
</organism>
<evidence type="ECO:0000313" key="1">
    <source>
        <dbReference type="EMBL" id="KAJ0183238.1"/>
    </source>
</evidence>
<proteinExistence type="predicted"/>
<gene>
    <name evidence="1" type="ORF">K1T71_001214</name>
</gene>
<sequence length="716" mass="80737">MSKGTPSKAPAVDLSKFCKSSFTVTFTVEVLGIDVWHDCNDGWLDLGPCIQGVKLQYQLYPGNNYDVDIMIWPHVAKIWCGTQYGWVRTFLLLERRWLTFSICHMFPVRVAELVKHIATVTPTVGLGVLSTTARNDKNTEVYLPPLKFMQRRYFAPIIQGEISLGAFIYELIWKAVSEYIPKSYLDRLFDVPYPVKDVRHQDAVLYHLKESILNRNIPTEPDSPKQEIEEPKPRDRRESRMPKEKEKKKVAEAPKMKYEIKLSGDAILAGTGRIIPFEASGDLSSDIGEILVLISSDNLPAQDDQLVVFVNIDKLCQIPVAEFKKVRIAQLYTRWILGDDVHNSLPRNVRSHRDFMYFNDHHALPLPPDKVSAIVSTFSDNTYEVQLRGICQLTNPSNQPRLFGYEKGDRDFGKTSPAEFVKSNVDFLIATTKIDARALSKGNNGFIRGEYPLYPPRVSVVDLNREPNCTNDINGVRAILKPDLIVESYLILQAQMTLEVSIGLVGCKPRPYPCFSRMYGLVSDTITTKELLRCVMKINEDISESGNKDDLLTGFALDTGDIVILFVEGPRDGKILQMWDMTENYYPKIKPVFSSSARFSTRIYPELLLAAMPFNILKMYVPLGALLACPPVYARPALPLPTRSAVLKLGRLIASKLLVTPCRSDMPTGAELKSFRLELCVAPRPMPVPLPEIPLAKLTNSKRGLFHQTYESTGGK</sequence>
<protein>
    <submittedName>
        <fullName evidence="1">Uncharacterized protein</fullName>
    </submittedName>
</protein>
<name>A0ACC1DHW6_9NEOP</name>
<dbReference type="EMBL" id="CM034388">
    <property type="protein sequence ID" value="KAJ0183238.1"/>
    <property type="molecule type" value="Genomic_DNA"/>
</dbReference>
<reference evidence="1 2" key="1">
    <citation type="journal article" date="2021" name="Front. Genet.">
        <title>Chromosome-Level Genome Assembly Reveals Significant Gene Expansion in the Toll and IMD Signaling Pathways of Dendrolimus kikuchii.</title>
        <authorList>
            <person name="Zhou J."/>
            <person name="Wu P."/>
            <person name="Xiong Z."/>
            <person name="Liu N."/>
            <person name="Zhao N."/>
            <person name="Ji M."/>
            <person name="Qiu Y."/>
            <person name="Yang B."/>
        </authorList>
    </citation>
    <scope>NUCLEOTIDE SEQUENCE [LARGE SCALE GENOMIC DNA]</scope>
    <source>
        <strain evidence="1">Ann1</strain>
    </source>
</reference>
<comment type="caution">
    <text evidence="1">The sequence shown here is derived from an EMBL/GenBank/DDBJ whole genome shotgun (WGS) entry which is preliminary data.</text>
</comment>
<dbReference type="Proteomes" id="UP000824533">
    <property type="component" value="Linkage Group LG02"/>
</dbReference>